<dbReference type="RefSeq" id="WP_096436776.1">
    <property type="nucleotide sequence ID" value="NZ_AP018164.1"/>
</dbReference>
<dbReference type="InterPro" id="IPR005511">
    <property type="entry name" value="SMP-30"/>
</dbReference>
<feature type="binding site" evidence="4">
    <location>
        <position position="12"/>
    </location>
    <ligand>
        <name>a divalent metal cation</name>
        <dbReference type="ChEBI" id="CHEBI:60240"/>
    </ligand>
</feature>
<dbReference type="KEGG" id="mshg:MSG_00496"/>
<gene>
    <name evidence="5" type="ORF">MSG_00496</name>
</gene>
<name>A0A1Z4ECH0_9MYCO</name>
<comment type="cofactor">
    <cofactor evidence="4">
        <name>Zn(2+)</name>
        <dbReference type="ChEBI" id="CHEBI:29105"/>
    </cofactor>
    <text evidence="4">Binds 1 divalent metal cation per subunit.</text>
</comment>
<keyword evidence="2" id="KW-0378">Hydrolase</keyword>
<dbReference type="PANTHER" id="PTHR47572">
    <property type="entry name" value="LIPOPROTEIN-RELATED"/>
    <property type="match status" value="1"/>
</dbReference>
<organism evidence="5 6">
    <name type="scientific">Mycobacterium shigaense</name>
    <dbReference type="NCBI Taxonomy" id="722731"/>
    <lineage>
        <taxon>Bacteria</taxon>
        <taxon>Bacillati</taxon>
        <taxon>Actinomycetota</taxon>
        <taxon>Actinomycetes</taxon>
        <taxon>Mycobacteriales</taxon>
        <taxon>Mycobacteriaceae</taxon>
        <taxon>Mycobacterium</taxon>
        <taxon>Mycobacterium simiae complex</taxon>
    </lineage>
</organism>
<feature type="binding site" evidence="4">
    <location>
        <position position="99"/>
    </location>
    <ligand>
        <name>substrate</name>
    </ligand>
</feature>
<keyword evidence="4" id="KW-0479">Metal-binding</keyword>
<dbReference type="OrthoDB" id="2633250at2"/>
<feature type="binding site" evidence="4">
    <location>
        <position position="198"/>
    </location>
    <ligand>
        <name>a divalent metal cation</name>
        <dbReference type="ChEBI" id="CHEBI:60240"/>
    </ligand>
</feature>
<feature type="binding site" evidence="4">
    <location>
        <position position="117"/>
    </location>
    <ligand>
        <name>substrate</name>
    </ligand>
</feature>
<protein>
    <submittedName>
        <fullName evidence="5">Gluconolaconase</fullName>
    </submittedName>
</protein>
<evidence type="ECO:0000256" key="2">
    <source>
        <dbReference type="ARBA" id="ARBA00022801"/>
    </source>
</evidence>
<dbReference type="InterPro" id="IPR051262">
    <property type="entry name" value="SMP-30/CGR1_Lactonase"/>
</dbReference>
<evidence type="ECO:0000256" key="1">
    <source>
        <dbReference type="ARBA" id="ARBA00008853"/>
    </source>
</evidence>
<dbReference type="SUPFAM" id="SSF63829">
    <property type="entry name" value="Calcium-dependent phosphotriesterase"/>
    <property type="match status" value="1"/>
</dbReference>
<evidence type="ECO:0000313" key="6">
    <source>
        <dbReference type="Proteomes" id="UP000217736"/>
    </source>
</evidence>
<reference evidence="6" key="1">
    <citation type="submission" date="2017-06" db="EMBL/GenBank/DDBJ databases">
        <title>Complete Genome Sequence of Mycobacterium shigaense.</title>
        <authorList>
            <person name="Fukano H."/>
            <person name="Yoshida M."/>
            <person name="Kazumi Y."/>
            <person name="Ogura Y."/>
            <person name="Mitarai S."/>
            <person name="Hayashi T."/>
            <person name="Hoshino Y."/>
        </authorList>
    </citation>
    <scope>NUCLEOTIDE SEQUENCE [LARGE SCALE GENOMIC DNA]</scope>
    <source>
        <strain evidence="6">UN-152</strain>
    </source>
</reference>
<dbReference type="Pfam" id="PF08450">
    <property type="entry name" value="SGL"/>
    <property type="match status" value="1"/>
</dbReference>
<dbReference type="EMBL" id="AP018164">
    <property type="protein sequence ID" value="BAX90661.1"/>
    <property type="molecule type" value="Genomic_DNA"/>
</dbReference>
<dbReference type="InterPro" id="IPR013658">
    <property type="entry name" value="SGL"/>
</dbReference>
<proteinExistence type="inferred from homology"/>
<sequence length="292" mass="30977">MRTLLSGLGLLESPRWHDGRLWVADWTAGSIGRIDGAGRVRTVVEHKSLPLCFDFLPDVPGGEALVLASSAQRALLRLSADGTLTRYAELASLSPHGPNDIVIDGRGNAYVNNVNFDFAAGPPAGDIAPGFVALVRAGTARIVAADLSFPNGMAVTPDNATLIVAESYRHRLTAFDIAPDGSLSNRRVWAELGAHSPDGICLDRDGAVWYADVGDRCCVRVREGGEVADRIRLDRGAFACMLGGDDRATLFVVAAHWPGPQRLLRHTDWDGTVLAVPVSVPGAGWPGRVSAG</sequence>
<dbReference type="GO" id="GO:0016787">
    <property type="term" value="F:hydrolase activity"/>
    <property type="evidence" value="ECO:0007669"/>
    <property type="project" value="UniProtKB-KW"/>
</dbReference>
<dbReference type="Gene3D" id="2.120.10.30">
    <property type="entry name" value="TolB, C-terminal domain"/>
    <property type="match status" value="1"/>
</dbReference>
<dbReference type="PANTHER" id="PTHR47572:SF4">
    <property type="entry name" value="LACTONASE DRP35"/>
    <property type="match status" value="1"/>
</dbReference>
<evidence type="ECO:0000256" key="4">
    <source>
        <dbReference type="PIRSR" id="PIRSR605511-2"/>
    </source>
</evidence>
<comment type="similarity">
    <text evidence="1">Belongs to the SMP-30/CGR1 family.</text>
</comment>
<evidence type="ECO:0000256" key="3">
    <source>
        <dbReference type="PIRSR" id="PIRSR605511-1"/>
    </source>
</evidence>
<dbReference type="InterPro" id="IPR011042">
    <property type="entry name" value="6-blade_b-propeller_TolB-like"/>
</dbReference>
<dbReference type="GO" id="GO:0046872">
    <property type="term" value="F:metal ion binding"/>
    <property type="evidence" value="ECO:0007669"/>
    <property type="project" value="UniProtKB-KW"/>
</dbReference>
<keyword evidence="4" id="KW-0862">Zinc</keyword>
<dbReference type="PRINTS" id="PR01790">
    <property type="entry name" value="SMP30FAMILY"/>
</dbReference>
<feature type="binding site" evidence="4">
    <location>
        <position position="151"/>
    </location>
    <ligand>
        <name>a divalent metal cation</name>
        <dbReference type="ChEBI" id="CHEBI:60240"/>
    </ligand>
</feature>
<dbReference type="AlphaFoldDB" id="A0A1Z4ECH0"/>
<dbReference type="Proteomes" id="UP000217736">
    <property type="component" value="Chromosome"/>
</dbReference>
<accession>A0A1Z4ECH0</accession>
<feature type="active site" description="Proton donor/acceptor" evidence="3">
    <location>
        <position position="198"/>
    </location>
</feature>
<keyword evidence="6" id="KW-1185">Reference proteome</keyword>
<evidence type="ECO:0000313" key="5">
    <source>
        <dbReference type="EMBL" id="BAX90661.1"/>
    </source>
</evidence>